<dbReference type="HAMAP" id="MF_01631">
    <property type="entry name" value="GlmU"/>
    <property type="match status" value="1"/>
</dbReference>
<comment type="pathway">
    <text evidence="18">Bacterial outer membrane biogenesis; LPS lipid A biosynthesis.</text>
</comment>
<evidence type="ECO:0000256" key="2">
    <source>
        <dbReference type="ARBA" id="ARBA00007707"/>
    </source>
</evidence>
<evidence type="ECO:0000256" key="17">
    <source>
        <dbReference type="ARBA" id="ARBA00049628"/>
    </source>
</evidence>
<dbReference type="Pfam" id="PF12804">
    <property type="entry name" value="NTP_transf_3"/>
    <property type="match status" value="1"/>
</dbReference>
<evidence type="ECO:0000256" key="13">
    <source>
        <dbReference type="ARBA" id="ARBA00023315"/>
    </source>
</evidence>
<dbReference type="SUPFAM" id="SSF53448">
    <property type="entry name" value="Nucleotide-diphospho-sugar transferases"/>
    <property type="match status" value="1"/>
</dbReference>
<keyword evidence="12 18" id="KW-0511">Multifunctional enzyme</keyword>
<dbReference type="GO" id="GO:0016020">
    <property type="term" value="C:membrane"/>
    <property type="evidence" value="ECO:0007669"/>
    <property type="project" value="GOC"/>
</dbReference>
<dbReference type="RefSeq" id="WP_057816517.1">
    <property type="nucleotide sequence ID" value="NZ_CP031598.1"/>
</dbReference>
<dbReference type="NCBIfam" id="TIGR01173">
    <property type="entry name" value="glmU"/>
    <property type="match status" value="1"/>
</dbReference>
<dbReference type="GO" id="GO:0009252">
    <property type="term" value="P:peptidoglycan biosynthetic process"/>
    <property type="evidence" value="ECO:0007669"/>
    <property type="project" value="UniProtKB-UniRule"/>
</dbReference>
<gene>
    <name evidence="18 20" type="primary">glmU</name>
    <name evidence="21" type="ORF">RIdsm_02327</name>
    <name evidence="20" type="ORF">XM52_12690</name>
</gene>
<dbReference type="PANTHER" id="PTHR43584">
    <property type="entry name" value="NUCLEOTIDYL TRANSFERASE"/>
    <property type="match status" value="1"/>
</dbReference>
<dbReference type="GO" id="GO:0008360">
    <property type="term" value="P:regulation of cell shape"/>
    <property type="evidence" value="ECO:0007669"/>
    <property type="project" value="UniProtKB-KW"/>
</dbReference>
<keyword evidence="4 18" id="KW-0963">Cytoplasm</keyword>
<evidence type="ECO:0000313" key="23">
    <source>
        <dbReference type="Proteomes" id="UP000325785"/>
    </source>
</evidence>
<feature type="binding site" evidence="18">
    <location>
        <position position="75"/>
    </location>
    <ligand>
        <name>UDP-N-acetyl-alpha-D-glucosamine</name>
        <dbReference type="ChEBI" id="CHEBI:57705"/>
    </ligand>
</feature>
<dbReference type="InterPro" id="IPR005882">
    <property type="entry name" value="Bifunctional_GlmU"/>
</dbReference>
<dbReference type="AlphaFoldDB" id="A0A0T5P810"/>
<feature type="binding site" evidence="18">
    <location>
        <position position="169"/>
    </location>
    <ligand>
        <name>UDP-N-acetyl-alpha-D-glucosamine</name>
        <dbReference type="ChEBI" id="CHEBI:57705"/>
    </ligand>
</feature>
<feature type="region of interest" description="Pyrophosphorylase" evidence="18">
    <location>
        <begin position="1"/>
        <end position="228"/>
    </location>
</feature>
<feature type="binding site" evidence="18">
    <location>
        <position position="362"/>
    </location>
    <ligand>
        <name>acetyl-CoA</name>
        <dbReference type="ChEBI" id="CHEBI:57288"/>
    </ligand>
</feature>
<dbReference type="CDD" id="cd03353">
    <property type="entry name" value="LbH_GlmU_C"/>
    <property type="match status" value="1"/>
</dbReference>
<evidence type="ECO:0000256" key="16">
    <source>
        <dbReference type="ARBA" id="ARBA00048493"/>
    </source>
</evidence>
<comment type="subcellular location">
    <subcellularLocation>
        <location evidence="1 18">Cytoplasm</location>
    </subcellularLocation>
</comment>
<evidence type="ECO:0000256" key="15">
    <source>
        <dbReference type="ARBA" id="ARBA00048247"/>
    </source>
</evidence>
<evidence type="ECO:0000256" key="3">
    <source>
        <dbReference type="ARBA" id="ARBA00007947"/>
    </source>
</evidence>
<feature type="binding site" evidence="18">
    <location>
        <begin position="103"/>
        <end position="105"/>
    </location>
    <ligand>
        <name>UDP-N-acetyl-alpha-D-glucosamine</name>
        <dbReference type="ChEBI" id="CHEBI:57705"/>
    </ligand>
</feature>
<dbReference type="InterPro" id="IPR050065">
    <property type="entry name" value="GlmU-like"/>
</dbReference>
<dbReference type="PANTHER" id="PTHR43584:SF3">
    <property type="entry name" value="BIFUNCTIONAL PROTEIN GLMU"/>
    <property type="match status" value="1"/>
</dbReference>
<dbReference type="GO" id="GO:0009245">
    <property type="term" value="P:lipid A biosynthetic process"/>
    <property type="evidence" value="ECO:0007669"/>
    <property type="project" value="UniProtKB-UniRule"/>
</dbReference>
<dbReference type="InterPro" id="IPR001451">
    <property type="entry name" value="Hexapep"/>
</dbReference>
<feature type="domain" description="MobA-like NTP transferase" evidence="19">
    <location>
        <begin position="6"/>
        <end position="134"/>
    </location>
</feature>
<feature type="binding site" evidence="18">
    <location>
        <position position="22"/>
    </location>
    <ligand>
        <name>UDP-N-acetyl-alpha-D-glucosamine</name>
        <dbReference type="ChEBI" id="CHEBI:57705"/>
    </ligand>
</feature>
<accession>A0A0T5P810</accession>
<dbReference type="GO" id="GO:0003977">
    <property type="term" value="F:UDP-N-acetylglucosamine diphosphorylase activity"/>
    <property type="evidence" value="ECO:0007669"/>
    <property type="project" value="UniProtKB-UniRule"/>
</dbReference>
<feature type="region of interest" description="Linker" evidence="18">
    <location>
        <begin position="229"/>
        <end position="249"/>
    </location>
</feature>
<evidence type="ECO:0000256" key="8">
    <source>
        <dbReference type="ARBA" id="ARBA00022737"/>
    </source>
</evidence>
<dbReference type="SUPFAM" id="SSF51161">
    <property type="entry name" value="Trimeric LpxA-like enzymes"/>
    <property type="match status" value="1"/>
</dbReference>
<dbReference type="GO" id="GO:0019134">
    <property type="term" value="F:glucosamine-1-phosphate N-acetyltransferase activity"/>
    <property type="evidence" value="ECO:0007669"/>
    <property type="project" value="UniProtKB-UniRule"/>
</dbReference>
<feature type="binding site" evidence="18">
    <location>
        <position position="422"/>
    </location>
    <ligand>
        <name>acetyl-CoA</name>
        <dbReference type="ChEBI" id="CHEBI:57288"/>
    </ligand>
</feature>
<dbReference type="EC" id="2.7.7.23" evidence="18"/>
<dbReference type="NCBIfam" id="NF010933">
    <property type="entry name" value="PRK14353.1"/>
    <property type="match status" value="1"/>
</dbReference>
<evidence type="ECO:0000256" key="10">
    <source>
        <dbReference type="ARBA" id="ARBA00022960"/>
    </source>
</evidence>
<dbReference type="InterPro" id="IPR011004">
    <property type="entry name" value="Trimer_LpxA-like_sf"/>
</dbReference>
<comment type="subunit">
    <text evidence="18">Homotrimer.</text>
</comment>
<dbReference type="Gene3D" id="3.90.550.10">
    <property type="entry name" value="Spore Coat Polysaccharide Biosynthesis Protein SpsA, Chain A"/>
    <property type="match status" value="1"/>
</dbReference>
<proteinExistence type="inferred from homology"/>
<comment type="pathway">
    <text evidence="18">Nucleotide-sugar biosynthesis; UDP-N-acetyl-alpha-D-glucosamine biosynthesis; N-acetyl-alpha-D-glucosamine 1-phosphate from alpha-D-glucosamine 6-phosphate (route II): step 2/2.</text>
</comment>
<evidence type="ECO:0000256" key="9">
    <source>
        <dbReference type="ARBA" id="ARBA00022842"/>
    </source>
</evidence>
<evidence type="ECO:0000313" key="22">
    <source>
        <dbReference type="Proteomes" id="UP000051401"/>
    </source>
</evidence>
<comment type="similarity">
    <text evidence="2 18">In the C-terminal section; belongs to the transferase hexapeptide repeat family.</text>
</comment>
<dbReference type="GO" id="GO:0071555">
    <property type="term" value="P:cell wall organization"/>
    <property type="evidence" value="ECO:0007669"/>
    <property type="project" value="UniProtKB-KW"/>
</dbReference>
<dbReference type="STRING" id="540747.SAMN04488031_1011016"/>
<organism evidence="20 22">
    <name type="scientific">Roseovarius indicus</name>
    <dbReference type="NCBI Taxonomy" id="540747"/>
    <lineage>
        <taxon>Bacteria</taxon>
        <taxon>Pseudomonadati</taxon>
        <taxon>Pseudomonadota</taxon>
        <taxon>Alphaproteobacteria</taxon>
        <taxon>Rhodobacterales</taxon>
        <taxon>Roseobacteraceae</taxon>
        <taxon>Roseovarius</taxon>
    </lineage>
</organism>
<keyword evidence="22" id="KW-1185">Reference proteome</keyword>
<evidence type="ECO:0000256" key="11">
    <source>
        <dbReference type="ARBA" id="ARBA00022984"/>
    </source>
</evidence>
<evidence type="ECO:0000256" key="7">
    <source>
        <dbReference type="ARBA" id="ARBA00022723"/>
    </source>
</evidence>
<dbReference type="GO" id="GO:0005737">
    <property type="term" value="C:cytoplasm"/>
    <property type="evidence" value="ECO:0007669"/>
    <property type="project" value="UniProtKB-SubCell"/>
</dbReference>
<dbReference type="Proteomes" id="UP000325785">
    <property type="component" value="Chromosome"/>
</dbReference>
<feature type="binding site" evidence="18">
    <location>
        <begin position="8"/>
        <end position="11"/>
    </location>
    <ligand>
        <name>UDP-N-acetyl-alpha-D-glucosamine</name>
        <dbReference type="ChEBI" id="CHEBI:57705"/>
    </ligand>
</feature>
<dbReference type="GO" id="GO:0000902">
    <property type="term" value="P:cell morphogenesis"/>
    <property type="evidence" value="ECO:0007669"/>
    <property type="project" value="UniProtKB-UniRule"/>
</dbReference>
<dbReference type="EMBL" id="LAXI01000007">
    <property type="protein sequence ID" value="KRS17355.1"/>
    <property type="molecule type" value="Genomic_DNA"/>
</dbReference>
<evidence type="ECO:0000256" key="18">
    <source>
        <dbReference type="HAMAP-Rule" id="MF_01631"/>
    </source>
</evidence>
<feature type="binding site" evidence="18">
    <location>
        <position position="405"/>
    </location>
    <ligand>
        <name>acetyl-CoA</name>
        <dbReference type="ChEBI" id="CHEBI:57288"/>
    </ligand>
</feature>
<evidence type="ECO:0000313" key="21">
    <source>
        <dbReference type="EMBL" id="QEW26527.1"/>
    </source>
</evidence>
<dbReference type="Proteomes" id="UP000051401">
    <property type="component" value="Unassembled WGS sequence"/>
</dbReference>
<comment type="catalytic activity">
    <reaction evidence="15 18">
        <text>alpha-D-glucosamine 1-phosphate + acetyl-CoA = N-acetyl-alpha-D-glucosamine 1-phosphate + CoA + H(+)</text>
        <dbReference type="Rhea" id="RHEA:13725"/>
        <dbReference type="ChEBI" id="CHEBI:15378"/>
        <dbReference type="ChEBI" id="CHEBI:57287"/>
        <dbReference type="ChEBI" id="CHEBI:57288"/>
        <dbReference type="ChEBI" id="CHEBI:57776"/>
        <dbReference type="ChEBI" id="CHEBI:58516"/>
        <dbReference type="EC" id="2.3.1.157"/>
    </reaction>
</comment>
<keyword evidence="13 18" id="KW-0012">Acyltransferase</keyword>
<dbReference type="GO" id="GO:0000287">
    <property type="term" value="F:magnesium ion binding"/>
    <property type="evidence" value="ECO:0007669"/>
    <property type="project" value="UniProtKB-UniRule"/>
</dbReference>
<feature type="binding site" evidence="18">
    <location>
        <position position="387"/>
    </location>
    <ligand>
        <name>acetyl-CoA</name>
        <dbReference type="ChEBI" id="CHEBI:57288"/>
    </ligand>
</feature>
<feature type="binding site" evidence="18">
    <location>
        <position position="154"/>
    </location>
    <ligand>
        <name>UDP-N-acetyl-alpha-D-glucosamine</name>
        <dbReference type="ChEBI" id="CHEBI:57705"/>
    </ligand>
</feature>
<dbReference type="PATRIC" id="fig|540747.5.peg.5571"/>
<keyword evidence="9 18" id="KW-0460">Magnesium</keyword>
<keyword evidence="11 18" id="KW-0573">Peptidoglycan synthesis</keyword>
<reference evidence="20 22" key="1">
    <citation type="submission" date="2015-04" db="EMBL/GenBank/DDBJ databases">
        <title>The draft genome sequence of Roseovarius indicus B108T.</title>
        <authorList>
            <person name="Li G."/>
            <person name="Lai Q."/>
            <person name="Shao Z."/>
            <person name="Yan P."/>
        </authorList>
    </citation>
    <scope>NUCLEOTIDE SEQUENCE [LARGE SCALE GENOMIC DNA]</scope>
    <source>
        <strain evidence="20 22">B108</strain>
    </source>
</reference>
<sequence length="452" mass="47572">MATALIILAAGKGTRMKSDLPKVLHKVAGVPMLHHAMRGGAALSPERTIVVAGHGADQVEKAAKDYDADALIALQEEQNGTGHAVSMAKPALDDFSGDAIVLYGDTPFISPETLERMAEARKTHDVVVLGFEAADPARYGRLVMSGDRLDQIVEFKDASDEERAITFCNSGVICADAATLFDLIEQVSNDNASGEYYLTDIVGIANAKGLSATAIACDEAETLGINSRTDLAAAEAAFQARTRAEAMENGVTLPAPETVHFAFDTAIGRDTIIEQNVVFGPGVTVETGAHIRAFSHLEGCHVSRGAVVGPYARLRPGAELAEDTRIGNFVEVKNATIDEGAKVNHLSYIGDAHIGQRSNIGAGTITCNYDGVSKHHTEIGENVFIGSNTMLVAPVTVGNGALTGSGSVITKDVPADALAIARATQVNKPGMARKLFDLLRKKKAQKTKTEAG</sequence>
<feature type="binding site" evidence="18">
    <location>
        <position position="105"/>
    </location>
    <ligand>
        <name>Mg(2+)</name>
        <dbReference type="ChEBI" id="CHEBI:18420"/>
    </ligand>
</feature>
<dbReference type="Gene3D" id="2.160.10.10">
    <property type="entry name" value="Hexapeptide repeat proteins"/>
    <property type="match status" value="1"/>
</dbReference>
<protein>
    <recommendedName>
        <fullName evidence="18">Bifunctional protein GlmU</fullName>
    </recommendedName>
    <domain>
        <recommendedName>
            <fullName evidence="18">UDP-N-acetylglucosamine pyrophosphorylase</fullName>
            <ecNumber evidence="18">2.7.7.23</ecNumber>
        </recommendedName>
        <alternativeName>
            <fullName evidence="18">N-acetylglucosamine-1-phosphate uridyltransferase</fullName>
        </alternativeName>
    </domain>
    <domain>
        <recommendedName>
            <fullName evidence="18">Glucosamine-1-phosphate N-acetyltransferase</fullName>
            <ecNumber evidence="18">2.3.1.157</ecNumber>
        </recommendedName>
    </domain>
</protein>
<dbReference type="InterPro" id="IPR038009">
    <property type="entry name" value="GlmU_C_LbH"/>
</dbReference>
<keyword evidence="7 18" id="KW-0479">Metal-binding</keyword>
<dbReference type="KEGG" id="rid:RIdsm_02327"/>
<dbReference type="EC" id="2.3.1.157" evidence="18"/>
<comment type="cofactor">
    <cofactor evidence="18">
        <name>Mg(2+)</name>
        <dbReference type="ChEBI" id="CHEBI:18420"/>
    </cofactor>
    <text evidence="18">Binds 1 Mg(2+) ion per subunit.</text>
</comment>
<keyword evidence="8 18" id="KW-0677">Repeat</keyword>
<dbReference type="EMBL" id="CP031598">
    <property type="protein sequence ID" value="QEW26527.1"/>
    <property type="molecule type" value="Genomic_DNA"/>
</dbReference>
<evidence type="ECO:0000259" key="19">
    <source>
        <dbReference type="Pfam" id="PF12804"/>
    </source>
</evidence>
<reference evidence="21 23" key="2">
    <citation type="submission" date="2018-08" db="EMBL/GenBank/DDBJ databases">
        <title>Genetic Globetrotter - A new plasmid hitch-hiking vast phylogenetic and geographic distances.</title>
        <authorList>
            <person name="Vollmers J."/>
            <person name="Petersen J."/>
        </authorList>
    </citation>
    <scope>NUCLEOTIDE SEQUENCE [LARGE SCALE GENOMIC DNA]</scope>
    <source>
        <strain evidence="21 23">DSM 26383</strain>
    </source>
</reference>
<evidence type="ECO:0000313" key="20">
    <source>
        <dbReference type="EMBL" id="KRS17355.1"/>
    </source>
</evidence>
<evidence type="ECO:0000256" key="5">
    <source>
        <dbReference type="ARBA" id="ARBA00022679"/>
    </source>
</evidence>
<keyword evidence="10 18" id="KW-0133">Cell shape</keyword>
<evidence type="ECO:0000256" key="14">
    <source>
        <dbReference type="ARBA" id="ARBA00023316"/>
    </source>
</evidence>
<keyword evidence="14 18" id="KW-0961">Cell wall biogenesis/degradation</keyword>
<dbReference type="Pfam" id="PF00132">
    <property type="entry name" value="Hexapep"/>
    <property type="match status" value="1"/>
</dbReference>
<dbReference type="UniPathway" id="UPA00113">
    <property type="reaction ID" value="UER00532"/>
</dbReference>
<evidence type="ECO:0000256" key="4">
    <source>
        <dbReference type="ARBA" id="ARBA00022490"/>
    </source>
</evidence>
<feature type="binding site" evidence="18">
    <location>
        <position position="226"/>
    </location>
    <ligand>
        <name>Mg(2+)</name>
        <dbReference type="ChEBI" id="CHEBI:18420"/>
    </ligand>
</feature>
<feature type="binding site" evidence="18">
    <location>
        <begin position="80"/>
        <end position="81"/>
    </location>
    <ligand>
        <name>UDP-N-acetyl-alpha-D-glucosamine</name>
        <dbReference type="ChEBI" id="CHEBI:57705"/>
    </ligand>
</feature>
<name>A0A0T5P810_9RHOB</name>
<feature type="binding site" evidence="18">
    <location>
        <position position="348"/>
    </location>
    <ligand>
        <name>UDP-N-acetyl-alpha-D-glucosamine</name>
        <dbReference type="ChEBI" id="CHEBI:57705"/>
    </ligand>
</feature>
<dbReference type="OrthoDB" id="9775031at2"/>
<feature type="binding site" evidence="18">
    <location>
        <position position="359"/>
    </location>
    <ligand>
        <name>UDP-N-acetyl-alpha-D-glucosamine</name>
        <dbReference type="ChEBI" id="CHEBI:57705"/>
    </ligand>
</feature>
<feature type="binding site" evidence="18">
    <location>
        <position position="226"/>
    </location>
    <ligand>
        <name>UDP-N-acetyl-alpha-D-glucosamine</name>
        <dbReference type="ChEBI" id="CHEBI:57705"/>
    </ligand>
</feature>
<keyword evidence="5 18" id="KW-0808">Transferase</keyword>
<feature type="binding site" evidence="18">
    <location>
        <position position="315"/>
    </location>
    <ligand>
        <name>UDP-N-acetyl-alpha-D-glucosamine</name>
        <dbReference type="ChEBI" id="CHEBI:57705"/>
    </ligand>
</feature>
<feature type="active site" description="Proton acceptor" evidence="18">
    <location>
        <position position="345"/>
    </location>
</feature>
<dbReference type="CDD" id="cd02540">
    <property type="entry name" value="GT2_GlmU_N_bac"/>
    <property type="match status" value="1"/>
</dbReference>
<dbReference type="InterPro" id="IPR025877">
    <property type="entry name" value="MobA-like_NTP_Trfase"/>
</dbReference>
<evidence type="ECO:0000256" key="1">
    <source>
        <dbReference type="ARBA" id="ARBA00004496"/>
    </source>
</evidence>
<evidence type="ECO:0000256" key="6">
    <source>
        <dbReference type="ARBA" id="ARBA00022695"/>
    </source>
</evidence>
<keyword evidence="6 18" id="KW-0548">Nucleotidyltransferase</keyword>
<comment type="catalytic activity">
    <reaction evidence="16 18">
        <text>N-acetyl-alpha-D-glucosamine 1-phosphate + UTP + H(+) = UDP-N-acetyl-alpha-D-glucosamine + diphosphate</text>
        <dbReference type="Rhea" id="RHEA:13509"/>
        <dbReference type="ChEBI" id="CHEBI:15378"/>
        <dbReference type="ChEBI" id="CHEBI:33019"/>
        <dbReference type="ChEBI" id="CHEBI:46398"/>
        <dbReference type="ChEBI" id="CHEBI:57705"/>
        <dbReference type="ChEBI" id="CHEBI:57776"/>
        <dbReference type="EC" id="2.7.7.23"/>
    </reaction>
</comment>
<comment type="similarity">
    <text evidence="3 18">In the N-terminal section; belongs to the N-acetylglucosamine-1-phosphate uridyltransferase family.</text>
</comment>
<evidence type="ECO:0000256" key="12">
    <source>
        <dbReference type="ARBA" id="ARBA00023268"/>
    </source>
</evidence>
<comment type="pathway">
    <text evidence="18">Nucleotide-sugar biosynthesis; UDP-N-acetyl-alpha-D-glucosamine biosynthesis; UDP-N-acetyl-alpha-D-glucosamine from N-acetyl-alpha-D-glucosamine 1-phosphate: step 1/1.</text>
</comment>
<feature type="binding site" evidence="18">
    <location>
        <position position="333"/>
    </location>
    <ligand>
        <name>UDP-N-acetyl-alpha-D-glucosamine</name>
        <dbReference type="ChEBI" id="CHEBI:57705"/>
    </ligand>
</feature>
<feature type="binding site" evidence="18">
    <location>
        <begin position="368"/>
        <end position="369"/>
    </location>
    <ligand>
        <name>acetyl-CoA</name>
        <dbReference type="ChEBI" id="CHEBI:57288"/>
    </ligand>
</feature>
<dbReference type="GO" id="GO:0006048">
    <property type="term" value="P:UDP-N-acetylglucosamine biosynthetic process"/>
    <property type="evidence" value="ECO:0007669"/>
    <property type="project" value="UniProtKB-UniPathway"/>
</dbReference>
<dbReference type="InterPro" id="IPR029044">
    <property type="entry name" value="Nucleotide-diphossugar_trans"/>
</dbReference>
<feature type="binding site" evidence="18">
    <location>
        <position position="140"/>
    </location>
    <ligand>
        <name>UDP-N-acetyl-alpha-D-glucosamine</name>
        <dbReference type="ChEBI" id="CHEBI:57705"/>
    </ligand>
</feature>
<comment type="function">
    <text evidence="17 18">Catalyzes the last two sequential reactions in the de novo biosynthetic pathway for UDP-N-acetylglucosamine (UDP-GlcNAc). The C-terminal domain catalyzes the transfer of acetyl group from acetyl coenzyme A to glucosamine-1-phosphate (GlcN-1-P) to produce N-acetylglucosamine-1-phosphate (GlcNAc-1-P), which is converted into UDP-GlcNAc by the transfer of uridine 5-monophosphate (from uridine 5-triphosphate), a reaction catalyzed by the N-terminal domain.</text>
</comment>
<dbReference type="UniPathway" id="UPA00973"/>
<feature type="region of interest" description="N-acetyltransferase" evidence="18">
    <location>
        <begin position="250"/>
        <end position="452"/>
    </location>
</feature>